<organism evidence="1">
    <name type="scientific">uncultured Desulfobacterium sp</name>
    <dbReference type="NCBI Taxonomy" id="201089"/>
    <lineage>
        <taxon>Bacteria</taxon>
        <taxon>Pseudomonadati</taxon>
        <taxon>Thermodesulfobacteriota</taxon>
        <taxon>Desulfobacteria</taxon>
        <taxon>Desulfobacterales</taxon>
        <taxon>Desulfobacteriaceae</taxon>
        <taxon>Desulfobacterium</taxon>
        <taxon>environmental samples</taxon>
    </lineage>
</organism>
<reference evidence="1" key="1">
    <citation type="journal article" date="2011" name="Environ. Microbiol.">
        <title>Genomic insights into the metabolic potential of the polycyclic aromatic hydrocarbon degrading sulfate-reducing Deltaproteobacterium N47.</title>
        <authorList>
            <person name="Bergmann F."/>
            <person name="Selesi D."/>
            <person name="Weinmaier T."/>
            <person name="Tischler P."/>
            <person name="Rattei T."/>
            <person name="Meckenstock R.U."/>
        </authorList>
    </citation>
    <scope>NUCLEOTIDE SEQUENCE</scope>
</reference>
<sequence length="79" mass="9049">MPGKKIDYKRRGRIYSINSRKSASGSILKNKLPELKGFSERNIGRMIAFFRAYPGMHEILPQAVAQMLETNDSQNLHQL</sequence>
<protein>
    <submittedName>
        <fullName evidence="1">Uncharacterized protein</fullName>
    </submittedName>
</protein>
<dbReference type="EMBL" id="FR695874">
    <property type="protein sequence ID" value="CBX30035.1"/>
    <property type="molecule type" value="Genomic_DNA"/>
</dbReference>
<dbReference type="AlphaFoldDB" id="E1YII8"/>
<evidence type="ECO:0000313" key="1">
    <source>
        <dbReference type="EMBL" id="CBX30035.1"/>
    </source>
</evidence>
<proteinExistence type="predicted"/>
<name>E1YII8_9BACT</name>
<gene>
    <name evidence="1" type="ORF">N47_D28440</name>
</gene>
<accession>E1YII8</accession>